<keyword evidence="3" id="KW-1185">Reference proteome</keyword>
<dbReference type="AlphaFoldDB" id="A0AAE1XTK8"/>
<dbReference type="EMBL" id="JACGWO010000010">
    <property type="protein sequence ID" value="KAK4417313.1"/>
    <property type="molecule type" value="Genomic_DNA"/>
</dbReference>
<reference evidence="2" key="1">
    <citation type="submission" date="2020-06" db="EMBL/GenBank/DDBJ databases">
        <authorList>
            <person name="Li T."/>
            <person name="Hu X."/>
            <person name="Zhang T."/>
            <person name="Song X."/>
            <person name="Zhang H."/>
            <person name="Dai N."/>
            <person name="Sheng W."/>
            <person name="Hou X."/>
            <person name="Wei L."/>
        </authorList>
    </citation>
    <scope>NUCLEOTIDE SEQUENCE</scope>
    <source>
        <strain evidence="2">3651</strain>
        <tissue evidence="2">Leaf</tissue>
    </source>
</reference>
<reference evidence="2" key="2">
    <citation type="journal article" date="2024" name="Plant">
        <title>Genomic evolution and insights into agronomic trait innovations of Sesamum species.</title>
        <authorList>
            <person name="Miao H."/>
            <person name="Wang L."/>
            <person name="Qu L."/>
            <person name="Liu H."/>
            <person name="Sun Y."/>
            <person name="Le M."/>
            <person name="Wang Q."/>
            <person name="Wei S."/>
            <person name="Zheng Y."/>
            <person name="Lin W."/>
            <person name="Duan Y."/>
            <person name="Cao H."/>
            <person name="Xiong S."/>
            <person name="Wang X."/>
            <person name="Wei L."/>
            <person name="Li C."/>
            <person name="Ma Q."/>
            <person name="Ju M."/>
            <person name="Zhao R."/>
            <person name="Li G."/>
            <person name="Mu C."/>
            <person name="Tian Q."/>
            <person name="Mei H."/>
            <person name="Zhang T."/>
            <person name="Gao T."/>
            <person name="Zhang H."/>
        </authorList>
    </citation>
    <scope>NUCLEOTIDE SEQUENCE</scope>
    <source>
        <strain evidence="2">3651</strain>
    </source>
</reference>
<feature type="region of interest" description="Disordered" evidence="1">
    <location>
        <begin position="13"/>
        <end position="95"/>
    </location>
</feature>
<dbReference type="Proteomes" id="UP001293254">
    <property type="component" value="Unassembled WGS sequence"/>
</dbReference>
<evidence type="ECO:0000313" key="3">
    <source>
        <dbReference type="Proteomes" id="UP001293254"/>
    </source>
</evidence>
<proteinExistence type="predicted"/>
<gene>
    <name evidence="2" type="ORF">Salat_2556900</name>
</gene>
<comment type="caution">
    <text evidence="2">The sequence shown here is derived from an EMBL/GenBank/DDBJ whole genome shotgun (WGS) entry which is preliminary data.</text>
</comment>
<organism evidence="2 3">
    <name type="scientific">Sesamum alatum</name>
    <dbReference type="NCBI Taxonomy" id="300844"/>
    <lineage>
        <taxon>Eukaryota</taxon>
        <taxon>Viridiplantae</taxon>
        <taxon>Streptophyta</taxon>
        <taxon>Embryophyta</taxon>
        <taxon>Tracheophyta</taxon>
        <taxon>Spermatophyta</taxon>
        <taxon>Magnoliopsida</taxon>
        <taxon>eudicotyledons</taxon>
        <taxon>Gunneridae</taxon>
        <taxon>Pentapetalae</taxon>
        <taxon>asterids</taxon>
        <taxon>lamiids</taxon>
        <taxon>Lamiales</taxon>
        <taxon>Pedaliaceae</taxon>
        <taxon>Sesamum</taxon>
    </lineage>
</organism>
<protein>
    <submittedName>
        <fullName evidence="2">Uncharacterized protein</fullName>
    </submittedName>
</protein>
<sequence length="106" mass="11534">MGLRACSFKYPTVPIAPKVPADSSRDQTPEFECPPFGRPRGTKSHRPGSCARPTARECPRSPKPALRTDKKRAHAEHPPPTPRRPGNHPPDAPPLFLRLALVGSAS</sequence>
<name>A0AAE1XTK8_9LAMI</name>
<evidence type="ECO:0000256" key="1">
    <source>
        <dbReference type="SAM" id="MobiDB-lite"/>
    </source>
</evidence>
<evidence type="ECO:0000313" key="2">
    <source>
        <dbReference type="EMBL" id="KAK4417313.1"/>
    </source>
</evidence>
<feature type="compositionally biased region" description="Pro residues" evidence="1">
    <location>
        <begin position="78"/>
        <end position="93"/>
    </location>
</feature>
<accession>A0AAE1XTK8</accession>